<feature type="domain" description="DUF306" evidence="2">
    <location>
        <begin position="63"/>
        <end position="168"/>
    </location>
</feature>
<dbReference type="Gene3D" id="2.40.128.270">
    <property type="match status" value="1"/>
</dbReference>
<dbReference type="STRING" id="1247726.MIM_c36460"/>
<dbReference type="KEGG" id="amim:MIM_c36460"/>
<feature type="signal peptide" evidence="1">
    <location>
        <begin position="1"/>
        <end position="25"/>
    </location>
</feature>
<proteinExistence type="predicted"/>
<dbReference type="InterPro" id="IPR005184">
    <property type="entry name" value="DUF306_Meta_HslJ"/>
</dbReference>
<dbReference type="AlphaFoldDB" id="W0PFD5"/>
<gene>
    <name evidence="3" type="ORF">MIM_c36460</name>
</gene>
<dbReference type="OrthoDB" id="423130at2"/>
<name>W0PFD5_ADVMD</name>
<dbReference type="EMBL" id="CP003915">
    <property type="protein sequence ID" value="AHG65704.1"/>
    <property type="molecule type" value="Genomic_DNA"/>
</dbReference>
<keyword evidence="4" id="KW-1185">Reference proteome</keyword>
<evidence type="ECO:0000256" key="1">
    <source>
        <dbReference type="SAM" id="SignalP"/>
    </source>
</evidence>
<dbReference type="PANTHER" id="PTHR35535:SF1">
    <property type="entry name" value="HEAT SHOCK PROTEIN HSLJ"/>
    <property type="match status" value="1"/>
</dbReference>
<organism evidence="3 4">
    <name type="scientific">Advenella mimigardefordensis (strain DSM 17166 / LMG 22922 / DPN7)</name>
    <dbReference type="NCBI Taxonomy" id="1247726"/>
    <lineage>
        <taxon>Bacteria</taxon>
        <taxon>Pseudomonadati</taxon>
        <taxon>Pseudomonadota</taxon>
        <taxon>Betaproteobacteria</taxon>
        <taxon>Burkholderiales</taxon>
        <taxon>Alcaligenaceae</taxon>
    </lineage>
</organism>
<dbReference type="InterPro" id="IPR038670">
    <property type="entry name" value="HslJ-like_sf"/>
</dbReference>
<dbReference type="PANTHER" id="PTHR35535">
    <property type="entry name" value="HEAT SHOCK PROTEIN HSLJ"/>
    <property type="match status" value="1"/>
</dbReference>
<dbReference type="Proteomes" id="UP000019095">
    <property type="component" value="Chromosome"/>
</dbReference>
<evidence type="ECO:0000313" key="4">
    <source>
        <dbReference type="Proteomes" id="UP000019095"/>
    </source>
</evidence>
<evidence type="ECO:0000313" key="3">
    <source>
        <dbReference type="EMBL" id="AHG65704.1"/>
    </source>
</evidence>
<feature type="chain" id="PRO_5004794033" description="DUF306 domain-containing protein" evidence="1">
    <location>
        <begin position="26"/>
        <end position="178"/>
    </location>
</feature>
<dbReference type="eggNOG" id="COG3187">
    <property type="taxonomic scope" value="Bacteria"/>
</dbReference>
<dbReference type="HOGENOM" id="CLU_075808_0_1_4"/>
<accession>W0PFD5</accession>
<dbReference type="PATRIC" id="fig|1247726.3.peg.4034"/>
<keyword evidence="1" id="KW-0732">Signal</keyword>
<dbReference type="InterPro" id="IPR053147">
    <property type="entry name" value="Hsp_HslJ-like"/>
</dbReference>
<evidence type="ECO:0000259" key="2">
    <source>
        <dbReference type="Pfam" id="PF03724"/>
    </source>
</evidence>
<dbReference type="RefSeq" id="WP_025374404.1">
    <property type="nucleotide sequence ID" value="NZ_CP003915.1"/>
</dbReference>
<reference evidence="3 4" key="1">
    <citation type="journal article" date="2014" name="Microbiology">
        <title>Unravelling the complete genome sequence of Advenella mimigardefordensis strain DPN7T and novel insights in the catabolism of the xenobiotic polythioester precursor 3,3'-dithiodipropionate.</title>
        <authorList>
            <person name="Wubbeler J.H."/>
            <person name="Hiessl S."/>
            <person name="Schuldes J."/>
            <person name="Thurmer A."/>
            <person name="Daniel R."/>
            <person name="Steinbuchel A."/>
        </authorList>
    </citation>
    <scope>NUCLEOTIDE SEQUENCE [LARGE SCALE GENOMIC DNA]</scope>
    <source>
        <strain evidence="4">DSM 17166 / LMG 22922 / DPN7</strain>
    </source>
</reference>
<sequence length="178" mass="19442">MNQVFFRPLLLPIALAITCIGSASAGATSLQGTAMYRERIATPPNATFDARLQVMQANSTPDSPLRNTYWKLVSLHGKPVVAHAQQREAHIVFASDDNRLSGSSGCNRMMGVFENKNDQLKINNVAGTRMACREGMEVETQFLKALLTVTRFTIRGEHMDMLDATGDIVAGFNAVALQ</sequence>
<protein>
    <recommendedName>
        <fullName evidence="2">DUF306 domain-containing protein</fullName>
    </recommendedName>
</protein>
<dbReference type="Pfam" id="PF03724">
    <property type="entry name" value="META"/>
    <property type="match status" value="1"/>
</dbReference>